<evidence type="ECO:0000313" key="3">
    <source>
        <dbReference type="Proteomes" id="UP000076798"/>
    </source>
</evidence>
<evidence type="ECO:0000256" key="1">
    <source>
        <dbReference type="SAM" id="MobiDB-lite"/>
    </source>
</evidence>
<name>A0A166AT15_9AGAM</name>
<accession>A0A166AT15</accession>
<dbReference type="EMBL" id="KV428132">
    <property type="protein sequence ID" value="KZT35646.1"/>
    <property type="molecule type" value="Genomic_DNA"/>
</dbReference>
<evidence type="ECO:0000313" key="2">
    <source>
        <dbReference type="EMBL" id="KZT35646.1"/>
    </source>
</evidence>
<dbReference type="AlphaFoldDB" id="A0A166AT15"/>
<protein>
    <submittedName>
        <fullName evidence="2">Uncharacterized protein</fullName>
    </submittedName>
</protein>
<sequence length="580" mass="63635">MSWTADIGSKWYHAFSRASPLDIITPPLTRDERLRRAGRRHFAVHENHRMTALCIVGEVNVRNEVQDLGSAYGNAHQFAIKTTMIVQSAHQRQRHACLKLMQYAPYIATQTPWISLTVHTKDVDSFHGKSSLPLCLGEYKGRDAAFTLSWKFAREYFQRRNAIFYQFITISTVYMRISRWKVWSKHNNRTEGQGLLSNLSPSASASVPQIHHIGSSYQHHPPPRFIPGECTCEAQCIHFPGCATGSQASAWAHGEATADLGDAVLAHCSDDNCFLVTLSNLAESQAPAVSRALLNPEPQTWAVPYPRKQRATPPSLERRPCLPLPPSPSLRARILSTKNSGSRSHTQDLVARPTSRSTNTLSRVNNFPNRSALDLRLLRDHSGFLEETESAQARVPHPRSARVHLSAHPRLIETHAQGKSISVLSTIPGVSTRFVSVEHASHHQELGSGPSCVNLESTEEFPISPDQEHFVSEMISRYILIPSPPMPGNSLPSHRLPISGRLPSPENSSSFDSDRLPSATTGGGGSSHGIVARGGRGGDIQVGCKNSSTASQMAFGSGPTCVLNIYMSPGDLTTPFARIA</sequence>
<keyword evidence="3" id="KW-1185">Reference proteome</keyword>
<feature type="region of interest" description="Disordered" evidence="1">
    <location>
        <begin position="489"/>
        <end position="529"/>
    </location>
</feature>
<feature type="region of interest" description="Disordered" evidence="1">
    <location>
        <begin position="305"/>
        <end position="359"/>
    </location>
</feature>
<gene>
    <name evidence="2" type="ORF">SISSUDRAFT_1121451</name>
</gene>
<proteinExistence type="predicted"/>
<dbReference type="Proteomes" id="UP000076798">
    <property type="component" value="Unassembled WGS sequence"/>
</dbReference>
<reference evidence="2 3" key="1">
    <citation type="journal article" date="2016" name="Mol. Biol. Evol.">
        <title>Comparative Genomics of Early-Diverging Mushroom-Forming Fungi Provides Insights into the Origins of Lignocellulose Decay Capabilities.</title>
        <authorList>
            <person name="Nagy L.G."/>
            <person name="Riley R."/>
            <person name="Tritt A."/>
            <person name="Adam C."/>
            <person name="Daum C."/>
            <person name="Floudas D."/>
            <person name="Sun H."/>
            <person name="Yadav J.S."/>
            <person name="Pangilinan J."/>
            <person name="Larsson K.H."/>
            <person name="Matsuura K."/>
            <person name="Barry K."/>
            <person name="Labutti K."/>
            <person name="Kuo R."/>
            <person name="Ohm R.A."/>
            <person name="Bhattacharya S.S."/>
            <person name="Shirouzu T."/>
            <person name="Yoshinaga Y."/>
            <person name="Martin F.M."/>
            <person name="Grigoriev I.V."/>
            <person name="Hibbett D.S."/>
        </authorList>
    </citation>
    <scope>NUCLEOTIDE SEQUENCE [LARGE SCALE GENOMIC DNA]</scope>
    <source>
        <strain evidence="2 3">HHB10207 ss-3</strain>
    </source>
</reference>
<organism evidence="2 3">
    <name type="scientific">Sistotremastrum suecicum HHB10207 ss-3</name>
    <dbReference type="NCBI Taxonomy" id="1314776"/>
    <lineage>
        <taxon>Eukaryota</taxon>
        <taxon>Fungi</taxon>
        <taxon>Dikarya</taxon>
        <taxon>Basidiomycota</taxon>
        <taxon>Agaricomycotina</taxon>
        <taxon>Agaricomycetes</taxon>
        <taxon>Sistotremastrales</taxon>
        <taxon>Sistotremastraceae</taxon>
        <taxon>Sistotremastrum</taxon>
    </lineage>
</organism>